<feature type="region of interest" description="Disordered" evidence="1">
    <location>
        <begin position="269"/>
        <end position="343"/>
    </location>
</feature>
<reference evidence="3 4" key="1">
    <citation type="submission" date="2022-03" db="EMBL/GenBank/DDBJ databases">
        <authorList>
            <person name="Nunn A."/>
            <person name="Chopra R."/>
            <person name="Nunn A."/>
            <person name="Contreras Garrido A."/>
        </authorList>
    </citation>
    <scope>NUCLEOTIDE SEQUENCE [LARGE SCALE GENOMIC DNA]</scope>
</reference>
<accession>A0AAU9RBR9</accession>
<dbReference type="InterPro" id="IPR036691">
    <property type="entry name" value="Endo/exonu/phosph_ase_sf"/>
</dbReference>
<keyword evidence="4" id="KW-1185">Reference proteome</keyword>
<dbReference type="InterPro" id="IPR025558">
    <property type="entry name" value="DUF4283"/>
</dbReference>
<feature type="domain" description="DUF4283" evidence="2">
    <location>
        <begin position="116"/>
        <end position="167"/>
    </location>
</feature>
<dbReference type="Pfam" id="PF14111">
    <property type="entry name" value="DUF4283"/>
    <property type="match status" value="1"/>
</dbReference>
<evidence type="ECO:0000256" key="1">
    <source>
        <dbReference type="SAM" id="MobiDB-lite"/>
    </source>
</evidence>
<dbReference type="EMBL" id="OU466857">
    <property type="protein sequence ID" value="CAH2036045.1"/>
    <property type="molecule type" value="Genomic_DNA"/>
</dbReference>
<gene>
    <name evidence="3" type="ORF">TAV2_LOCUS746</name>
</gene>
<evidence type="ECO:0000259" key="2">
    <source>
        <dbReference type="Pfam" id="PF14111"/>
    </source>
</evidence>
<feature type="non-terminal residue" evidence="3">
    <location>
        <position position="1019"/>
    </location>
</feature>
<dbReference type="PANTHER" id="PTHR33116">
    <property type="entry name" value="REVERSE TRANSCRIPTASE ZINC-BINDING DOMAIN-CONTAINING PROTEIN-RELATED-RELATED"/>
    <property type="match status" value="1"/>
</dbReference>
<organism evidence="3 4">
    <name type="scientific">Thlaspi arvense</name>
    <name type="common">Field penny-cress</name>
    <dbReference type="NCBI Taxonomy" id="13288"/>
    <lineage>
        <taxon>Eukaryota</taxon>
        <taxon>Viridiplantae</taxon>
        <taxon>Streptophyta</taxon>
        <taxon>Embryophyta</taxon>
        <taxon>Tracheophyta</taxon>
        <taxon>Spermatophyta</taxon>
        <taxon>Magnoliopsida</taxon>
        <taxon>eudicotyledons</taxon>
        <taxon>Gunneridae</taxon>
        <taxon>Pentapetalae</taxon>
        <taxon>rosids</taxon>
        <taxon>malvids</taxon>
        <taxon>Brassicales</taxon>
        <taxon>Brassicaceae</taxon>
        <taxon>Thlaspideae</taxon>
        <taxon>Thlaspi</taxon>
    </lineage>
</organism>
<dbReference type="AlphaFoldDB" id="A0AAU9RBR9"/>
<protein>
    <recommendedName>
        <fullName evidence="2">DUF4283 domain-containing protein</fullName>
    </recommendedName>
</protein>
<evidence type="ECO:0000313" key="3">
    <source>
        <dbReference type="EMBL" id="CAH2036045.1"/>
    </source>
</evidence>
<name>A0AAU9RBR9_THLAR</name>
<dbReference type="Gene3D" id="3.60.10.10">
    <property type="entry name" value="Endonuclease/exonuclease/phosphatase"/>
    <property type="match status" value="1"/>
</dbReference>
<dbReference type="Proteomes" id="UP000836841">
    <property type="component" value="Chromosome 1"/>
</dbReference>
<evidence type="ECO:0000313" key="4">
    <source>
        <dbReference type="Proteomes" id="UP000836841"/>
    </source>
</evidence>
<dbReference type="SUPFAM" id="SSF56219">
    <property type="entry name" value="DNase I-like"/>
    <property type="match status" value="1"/>
</dbReference>
<proteinExistence type="predicted"/>
<dbReference type="PANTHER" id="PTHR33116:SF80">
    <property type="entry name" value="REVERSE TRANSCRIPTASE ZINC-BINDING DOMAIN-CONTAINING PROTEIN"/>
    <property type="match status" value="1"/>
</dbReference>
<sequence>MEEKFQFLAVLAKAQDMTRSKSVDVQSKVISVSVCLKSGNQEVPSQEPPATAKALAPTIIHETPQVHQDSALSSPGKKWSALFEDSTSLQSIGTPTTHASGVPFILIPDENLDAAKEEFKDFIFAQFHGQPPEMGRIIGVINAIWARTGPRIFVHRIGSGTFLLRNPDFNPKEAPITKAQVMVEFRGIPYLFFNKESLGRIASGAGDPKALSPETARKETFEVVKILVEVDLLKELPTKLIFGLTNGKEFEVTVSYPWLPPKCGECGNHGHASSHCIRRPPPNQTKRKPQSRSRSRAPSKGKVRGRSKSKAPRRSSSRPRDPAPPFPKGSQRATTKDSKGRGAAAVAALLEQHVPIKHVPPQHPFFLITRRKSGRKDMTRAWINSHKRLYGAFTETHIQPSNSRRIENAIPRGWSYHGNFSAHHTARIVVVWDPRATVVVYKESLQMVTCGANLFEAPSKGLTYSWWNKHDQHPVSKRIDHALINEYWASKFPDAFSELLDPLQSDHSPILFAMPTLTRGSCKPFRFFCHVVDHEEYPAVVSESWNPAAIMGSAQFKLLRCLKLLKPALKRINKNHFSILSRRVKEQEMITTGLQRQLLTSPNPLLANEERNTHQRWNALLKAEEKFFRQRSRVKWLHLGDRNTSFYHKMVTMCLSKNHIYFLRNVQGQRLASSAELKQYAAEYFMSIFGCTDMPISPSEIFFSGYPASEATSISAEMGIKIGTFPTRYLGLPLSSQRLTFSVMQPFLEKIKRKLHAWTTKFLSFAGKIKLISSEVYGMVNFWSQVYMLPKEFYAKVDSLCAAFLWKNTTHSAAGARVAWEEICKPKSEGGLGIRLLADFEKVFRLKQTWNLFANSGSLWVAWVNRNIFNRKSYWVTGDSPRFSRAIRCMLQQKHILSTFLKCEVKDGSSVSFWWDSWTDLGPLIHYIGVSGPVSLRLRIDAKVVDATRVGSWNMANARSNEIQNLQILLTTISPPEAAKGQDIYRWRNPAGTYSPAFSSKGTWEQLRTASVQVPWANV</sequence>
<feature type="compositionally biased region" description="Basic residues" evidence="1">
    <location>
        <begin position="285"/>
        <end position="317"/>
    </location>
</feature>